<keyword evidence="5" id="KW-1185">Reference proteome</keyword>
<name>A0AAN5D9M7_9BILA</name>
<sequence>NDDATLFKCWIHSSSIRTITCLFLLSSVSGSRGSRSSCGGHGRSGYGSGASYGSRAEENGGTAGSAAVLKLHRVRGGGVGAEASRSPGGTVGVLINAASVVASSSSSSLSAVTVAETTGHSAVLLSHLHRVAGVRAESGGLPACALRGVVASALGASEAEKGGEDEGGEEHGEEEERR</sequence>
<keyword evidence="2" id="KW-0732">Signal</keyword>
<evidence type="ECO:0000256" key="1">
    <source>
        <dbReference type="SAM" id="MobiDB-lite"/>
    </source>
</evidence>
<proteinExistence type="predicted"/>
<feature type="compositionally biased region" description="Acidic residues" evidence="1">
    <location>
        <begin position="165"/>
        <end position="178"/>
    </location>
</feature>
<feature type="signal peptide" evidence="2">
    <location>
        <begin position="1"/>
        <end position="33"/>
    </location>
</feature>
<dbReference type="EMBL" id="BTRK01000006">
    <property type="protein sequence ID" value="GMR58235.1"/>
    <property type="molecule type" value="Genomic_DNA"/>
</dbReference>
<dbReference type="AlphaFoldDB" id="A0AAN5D9M7"/>
<reference evidence="5" key="1">
    <citation type="submission" date="2022-10" db="EMBL/GenBank/DDBJ databases">
        <title>Genome assembly of Pristionchus species.</title>
        <authorList>
            <person name="Yoshida K."/>
            <person name="Sommer R.J."/>
        </authorList>
    </citation>
    <scope>NUCLEOTIDE SEQUENCE [LARGE SCALE GENOMIC DNA]</scope>
    <source>
        <strain evidence="5">RS5460</strain>
    </source>
</reference>
<evidence type="ECO:0000256" key="2">
    <source>
        <dbReference type="SAM" id="SignalP"/>
    </source>
</evidence>
<gene>
    <name evidence="3" type="ORF">PMAYCL1PPCAC_28430</name>
    <name evidence="4" type="ORF">PMAYCL1PPCAC_28432</name>
</gene>
<protein>
    <submittedName>
        <fullName evidence="4">Uncharacterized protein</fullName>
    </submittedName>
</protein>
<evidence type="ECO:0000313" key="5">
    <source>
        <dbReference type="Proteomes" id="UP001328107"/>
    </source>
</evidence>
<organism evidence="4 5">
    <name type="scientific">Pristionchus mayeri</name>
    <dbReference type="NCBI Taxonomy" id="1317129"/>
    <lineage>
        <taxon>Eukaryota</taxon>
        <taxon>Metazoa</taxon>
        <taxon>Ecdysozoa</taxon>
        <taxon>Nematoda</taxon>
        <taxon>Chromadorea</taxon>
        <taxon>Rhabditida</taxon>
        <taxon>Rhabditina</taxon>
        <taxon>Diplogasteromorpha</taxon>
        <taxon>Diplogasteroidea</taxon>
        <taxon>Neodiplogasteridae</taxon>
        <taxon>Pristionchus</taxon>
    </lineage>
</organism>
<feature type="non-terminal residue" evidence="4">
    <location>
        <position position="1"/>
    </location>
</feature>
<comment type="caution">
    <text evidence="4">The sequence shown here is derived from an EMBL/GenBank/DDBJ whole genome shotgun (WGS) entry which is preliminary data.</text>
</comment>
<dbReference type="EMBL" id="BTRK01000006">
    <property type="protein sequence ID" value="GMR58237.1"/>
    <property type="molecule type" value="Genomic_DNA"/>
</dbReference>
<dbReference type="Proteomes" id="UP001328107">
    <property type="component" value="Unassembled WGS sequence"/>
</dbReference>
<feature type="chain" id="PRO_5044710185" evidence="2">
    <location>
        <begin position="34"/>
        <end position="178"/>
    </location>
</feature>
<accession>A0AAN5D9M7</accession>
<evidence type="ECO:0000313" key="3">
    <source>
        <dbReference type="EMBL" id="GMR58235.1"/>
    </source>
</evidence>
<reference evidence="4" key="2">
    <citation type="submission" date="2023-06" db="EMBL/GenBank/DDBJ databases">
        <title>Genome assembly of Pristionchus species.</title>
        <authorList>
            <person name="Yoshida K."/>
            <person name="Sommer R.J."/>
        </authorList>
    </citation>
    <scope>NUCLEOTIDE SEQUENCE</scope>
    <source>
        <strain evidence="4">RS5460</strain>
    </source>
</reference>
<evidence type="ECO:0000313" key="4">
    <source>
        <dbReference type="EMBL" id="GMR58237.1"/>
    </source>
</evidence>
<feature type="region of interest" description="Disordered" evidence="1">
    <location>
        <begin position="155"/>
        <end position="178"/>
    </location>
</feature>